<dbReference type="AlphaFoldDB" id="A0A453GLM5"/>
<name>A0A453GLM5_AEGTS</name>
<dbReference type="Proteomes" id="UP000015105">
    <property type="component" value="Chromosome 3D"/>
</dbReference>
<dbReference type="Gene3D" id="3.60.21.10">
    <property type="match status" value="1"/>
</dbReference>
<dbReference type="InterPro" id="IPR029052">
    <property type="entry name" value="Metallo-depent_PP-like"/>
</dbReference>
<organism evidence="3 4">
    <name type="scientific">Aegilops tauschii subsp. strangulata</name>
    <name type="common">Goatgrass</name>
    <dbReference type="NCBI Taxonomy" id="200361"/>
    <lineage>
        <taxon>Eukaryota</taxon>
        <taxon>Viridiplantae</taxon>
        <taxon>Streptophyta</taxon>
        <taxon>Embryophyta</taxon>
        <taxon>Tracheophyta</taxon>
        <taxon>Spermatophyta</taxon>
        <taxon>Magnoliopsida</taxon>
        <taxon>Liliopsida</taxon>
        <taxon>Poales</taxon>
        <taxon>Poaceae</taxon>
        <taxon>BOP clade</taxon>
        <taxon>Pooideae</taxon>
        <taxon>Triticodae</taxon>
        <taxon>Triticeae</taxon>
        <taxon>Triticinae</taxon>
        <taxon>Aegilops</taxon>
    </lineage>
</organism>
<dbReference type="Pfam" id="PF00149">
    <property type="entry name" value="Metallophos"/>
    <property type="match status" value="1"/>
</dbReference>
<evidence type="ECO:0000259" key="2">
    <source>
        <dbReference type="Pfam" id="PF00149"/>
    </source>
</evidence>
<dbReference type="EnsemblPlants" id="AET3Gv21101200.8">
    <property type="protein sequence ID" value="AET3Gv21101200.8"/>
    <property type="gene ID" value="AET3Gv21101200"/>
</dbReference>
<evidence type="ECO:0000256" key="1">
    <source>
        <dbReference type="SAM" id="SignalP"/>
    </source>
</evidence>
<evidence type="ECO:0000313" key="3">
    <source>
        <dbReference type="EnsemblPlants" id="AET3Gv21101200.8"/>
    </source>
</evidence>
<keyword evidence="1" id="KW-0732">Signal</keyword>
<evidence type="ECO:0000313" key="4">
    <source>
        <dbReference type="Proteomes" id="UP000015105"/>
    </source>
</evidence>
<dbReference type="PANTHER" id="PTHR32440:SF11">
    <property type="entry name" value="METALLOPHOSPHOESTERASE DOMAIN-CONTAINING PROTEIN"/>
    <property type="match status" value="1"/>
</dbReference>
<feature type="signal peptide" evidence="1">
    <location>
        <begin position="1"/>
        <end position="20"/>
    </location>
</feature>
<reference evidence="4" key="1">
    <citation type="journal article" date="2014" name="Science">
        <title>Ancient hybridizations among the ancestral genomes of bread wheat.</title>
        <authorList>
            <consortium name="International Wheat Genome Sequencing Consortium,"/>
            <person name="Marcussen T."/>
            <person name="Sandve S.R."/>
            <person name="Heier L."/>
            <person name="Spannagl M."/>
            <person name="Pfeifer M."/>
            <person name="Jakobsen K.S."/>
            <person name="Wulff B.B."/>
            <person name="Steuernagel B."/>
            <person name="Mayer K.F."/>
            <person name="Olsen O.A."/>
        </authorList>
    </citation>
    <scope>NUCLEOTIDE SEQUENCE [LARGE SCALE GENOMIC DNA]</scope>
    <source>
        <strain evidence="4">cv. AL8/78</strain>
    </source>
</reference>
<reference evidence="3" key="4">
    <citation type="submission" date="2019-03" db="UniProtKB">
        <authorList>
            <consortium name="EnsemblPlants"/>
        </authorList>
    </citation>
    <scope>IDENTIFICATION</scope>
</reference>
<sequence>MRWWLYRLAAAAAFLAAALALRSPAPLRFASGGRFKVALFADLHYGENAWTDWGPAQDAASDHVMATVLDADKPVNSSFSLNFYLPNYSCAVLLADFVVYLGDLVTANNVPIPNATLYWDRAISHSRRRGVPWSTVFGNHDDMPFEWPPEWFSPAGIPPVHCLSAAAMQTSVRVQLQRDAAHRADENRAQPRRCRRVIALVGRAPGALARRLQLRSAGALAREATRPCSAHVFPRLGRWILPGSHILCTGPVVR</sequence>
<dbReference type="GO" id="GO:0005737">
    <property type="term" value="C:cytoplasm"/>
    <property type="evidence" value="ECO:0007669"/>
    <property type="project" value="TreeGrafter"/>
</dbReference>
<accession>A0A453GLM5</accession>
<feature type="chain" id="PRO_5019088062" description="Calcineurin-like phosphoesterase domain-containing protein" evidence="1">
    <location>
        <begin position="21"/>
        <end position="254"/>
    </location>
</feature>
<proteinExistence type="predicted"/>
<dbReference type="InterPro" id="IPR004843">
    <property type="entry name" value="Calcineurin-like_PHP"/>
</dbReference>
<dbReference type="GO" id="GO:0016788">
    <property type="term" value="F:hydrolase activity, acting on ester bonds"/>
    <property type="evidence" value="ECO:0007669"/>
    <property type="project" value="TreeGrafter"/>
</dbReference>
<dbReference type="SUPFAM" id="SSF56300">
    <property type="entry name" value="Metallo-dependent phosphatases"/>
    <property type="match status" value="1"/>
</dbReference>
<reference evidence="4" key="2">
    <citation type="journal article" date="2017" name="Nat. Plants">
        <title>The Aegilops tauschii genome reveals multiple impacts of transposons.</title>
        <authorList>
            <person name="Zhao G."/>
            <person name="Zou C."/>
            <person name="Li K."/>
            <person name="Wang K."/>
            <person name="Li T."/>
            <person name="Gao L."/>
            <person name="Zhang X."/>
            <person name="Wang H."/>
            <person name="Yang Z."/>
            <person name="Liu X."/>
            <person name="Jiang W."/>
            <person name="Mao L."/>
            <person name="Kong X."/>
            <person name="Jiao Y."/>
            <person name="Jia J."/>
        </authorList>
    </citation>
    <scope>NUCLEOTIDE SEQUENCE [LARGE SCALE GENOMIC DNA]</scope>
    <source>
        <strain evidence="4">cv. AL8/78</strain>
    </source>
</reference>
<dbReference type="PANTHER" id="PTHR32440">
    <property type="entry name" value="PHOSPHATASE DCR2-RELATED-RELATED"/>
    <property type="match status" value="1"/>
</dbReference>
<dbReference type="Gramene" id="AET3Gv21101200.8">
    <property type="protein sequence ID" value="AET3Gv21101200.8"/>
    <property type="gene ID" value="AET3Gv21101200"/>
</dbReference>
<reference evidence="3" key="3">
    <citation type="journal article" date="2017" name="Nature">
        <title>Genome sequence of the progenitor of the wheat D genome Aegilops tauschii.</title>
        <authorList>
            <person name="Luo M.C."/>
            <person name="Gu Y.Q."/>
            <person name="Puiu D."/>
            <person name="Wang H."/>
            <person name="Twardziok S.O."/>
            <person name="Deal K.R."/>
            <person name="Huo N."/>
            <person name="Zhu T."/>
            <person name="Wang L."/>
            <person name="Wang Y."/>
            <person name="McGuire P.E."/>
            <person name="Liu S."/>
            <person name="Long H."/>
            <person name="Ramasamy R.K."/>
            <person name="Rodriguez J.C."/>
            <person name="Van S.L."/>
            <person name="Yuan L."/>
            <person name="Wang Z."/>
            <person name="Xia Z."/>
            <person name="Xiao L."/>
            <person name="Anderson O.D."/>
            <person name="Ouyang S."/>
            <person name="Liang Y."/>
            <person name="Zimin A.V."/>
            <person name="Pertea G."/>
            <person name="Qi P."/>
            <person name="Bennetzen J.L."/>
            <person name="Dai X."/>
            <person name="Dawson M.W."/>
            <person name="Muller H.G."/>
            <person name="Kugler K."/>
            <person name="Rivarola-Duarte L."/>
            <person name="Spannagl M."/>
            <person name="Mayer K.F.X."/>
            <person name="Lu F.H."/>
            <person name="Bevan M.W."/>
            <person name="Leroy P."/>
            <person name="Li P."/>
            <person name="You F.M."/>
            <person name="Sun Q."/>
            <person name="Liu Z."/>
            <person name="Lyons E."/>
            <person name="Wicker T."/>
            <person name="Salzberg S.L."/>
            <person name="Devos K.M."/>
            <person name="Dvorak J."/>
        </authorList>
    </citation>
    <scope>NUCLEOTIDE SEQUENCE [LARGE SCALE GENOMIC DNA]</scope>
    <source>
        <strain evidence="3">cv. AL8/78</strain>
    </source>
</reference>
<reference evidence="3" key="5">
    <citation type="journal article" date="2021" name="G3 (Bethesda)">
        <title>Aegilops tauschii genome assembly Aet v5.0 features greater sequence contiguity and improved annotation.</title>
        <authorList>
            <person name="Wang L."/>
            <person name="Zhu T."/>
            <person name="Rodriguez J.C."/>
            <person name="Deal K.R."/>
            <person name="Dubcovsky J."/>
            <person name="McGuire P.E."/>
            <person name="Lux T."/>
            <person name="Spannagl M."/>
            <person name="Mayer K.F.X."/>
            <person name="Baldrich P."/>
            <person name="Meyers B.C."/>
            <person name="Huo N."/>
            <person name="Gu Y.Q."/>
            <person name="Zhou H."/>
            <person name="Devos K.M."/>
            <person name="Bennetzen J.L."/>
            <person name="Unver T."/>
            <person name="Budak H."/>
            <person name="Gulick P.J."/>
            <person name="Galiba G."/>
            <person name="Kalapos B."/>
            <person name="Nelson D.R."/>
            <person name="Li P."/>
            <person name="You F.M."/>
            <person name="Luo M.C."/>
            <person name="Dvorak J."/>
        </authorList>
    </citation>
    <scope>NUCLEOTIDE SEQUENCE [LARGE SCALE GENOMIC DNA]</scope>
    <source>
        <strain evidence="3">cv. AL8/78</strain>
    </source>
</reference>
<keyword evidence="4" id="KW-1185">Reference proteome</keyword>
<protein>
    <recommendedName>
        <fullName evidence="2">Calcineurin-like phosphoesterase domain-containing protein</fullName>
    </recommendedName>
</protein>
<feature type="domain" description="Calcineurin-like phosphoesterase" evidence="2">
    <location>
        <begin position="35"/>
        <end position="145"/>
    </location>
</feature>